<evidence type="ECO:0000313" key="1">
    <source>
        <dbReference type="EMBL" id="GIE15314.1"/>
    </source>
</evidence>
<reference evidence="1" key="1">
    <citation type="submission" date="2021-01" db="EMBL/GenBank/DDBJ databases">
        <title>Whole genome shotgun sequence of Actinoplanes ferrugineus NBRC 15555.</title>
        <authorList>
            <person name="Komaki H."/>
            <person name="Tamura T."/>
        </authorList>
    </citation>
    <scope>NUCLEOTIDE SEQUENCE</scope>
    <source>
        <strain evidence="1">NBRC 15555</strain>
    </source>
</reference>
<comment type="caution">
    <text evidence="1">The sequence shown here is derived from an EMBL/GenBank/DDBJ whole genome shotgun (WGS) entry which is preliminary data.</text>
</comment>
<dbReference type="Proteomes" id="UP000598174">
    <property type="component" value="Unassembled WGS sequence"/>
</dbReference>
<dbReference type="AlphaFoldDB" id="A0A919J834"/>
<dbReference type="EMBL" id="BOMM01000065">
    <property type="protein sequence ID" value="GIE15314.1"/>
    <property type="molecule type" value="Genomic_DNA"/>
</dbReference>
<gene>
    <name evidence="1" type="ORF">Afe05nite_71540</name>
</gene>
<proteinExistence type="predicted"/>
<name>A0A919J834_9ACTN</name>
<sequence length="56" mass="5662">MKPVPTASTVKPGAVQKGVAAGAFCSPPGATGFTGKGDAMRCTIAQGDERARWRAV</sequence>
<evidence type="ECO:0000313" key="2">
    <source>
        <dbReference type="Proteomes" id="UP000598174"/>
    </source>
</evidence>
<protein>
    <submittedName>
        <fullName evidence="1">Uncharacterized protein</fullName>
    </submittedName>
</protein>
<accession>A0A919J834</accession>
<keyword evidence="2" id="KW-1185">Reference proteome</keyword>
<organism evidence="1 2">
    <name type="scientific">Paractinoplanes ferrugineus</name>
    <dbReference type="NCBI Taxonomy" id="113564"/>
    <lineage>
        <taxon>Bacteria</taxon>
        <taxon>Bacillati</taxon>
        <taxon>Actinomycetota</taxon>
        <taxon>Actinomycetes</taxon>
        <taxon>Micromonosporales</taxon>
        <taxon>Micromonosporaceae</taxon>
        <taxon>Paractinoplanes</taxon>
    </lineage>
</organism>